<keyword evidence="3" id="KW-1185">Reference proteome</keyword>
<dbReference type="RefSeq" id="WP_234863850.1">
    <property type="nucleotide sequence ID" value="NZ_JAKEVY010000001.1"/>
</dbReference>
<name>A0ABS9BCF9_9BACT</name>
<evidence type="ECO:0000256" key="1">
    <source>
        <dbReference type="SAM" id="MobiDB-lite"/>
    </source>
</evidence>
<feature type="region of interest" description="Disordered" evidence="1">
    <location>
        <begin position="169"/>
        <end position="188"/>
    </location>
</feature>
<dbReference type="Pfam" id="PF14903">
    <property type="entry name" value="WG_beta_rep"/>
    <property type="match status" value="2"/>
</dbReference>
<proteinExistence type="predicted"/>
<dbReference type="EMBL" id="JAKEVY010000001">
    <property type="protein sequence ID" value="MCF1713316.1"/>
    <property type="molecule type" value="Genomic_DNA"/>
</dbReference>
<gene>
    <name evidence="2" type="ORF">L0U88_01580</name>
</gene>
<dbReference type="PANTHER" id="PTHR37841:SF1">
    <property type="entry name" value="DUF3298 DOMAIN-CONTAINING PROTEIN"/>
    <property type="match status" value="1"/>
</dbReference>
<accession>A0ABS9BCF9</accession>
<protein>
    <submittedName>
        <fullName evidence="2">WG repeat-containing protein</fullName>
    </submittedName>
</protein>
<organism evidence="2 3">
    <name type="scientific">Flavihumibacter fluminis</name>
    <dbReference type="NCBI Taxonomy" id="2909236"/>
    <lineage>
        <taxon>Bacteria</taxon>
        <taxon>Pseudomonadati</taxon>
        <taxon>Bacteroidota</taxon>
        <taxon>Chitinophagia</taxon>
        <taxon>Chitinophagales</taxon>
        <taxon>Chitinophagaceae</taxon>
        <taxon>Flavihumibacter</taxon>
    </lineage>
</organism>
<comment type="caution">
    <text evidence="2">The sequence shown here is derived from an EMBL/GenBank/DDBJ whole genome shotgun (WGS) entry which is preliminary data.</text>
</comment>
<dbReference type="PANTHER" id="PTHR37841">
    <property type="entry name" value="GLR2918 PROTEIN"/>
    <property type="match status" value="1"/>
</dbReference>
<sequence>MRFLTVVFFIFHTICFGQKNDAIFISKDKIFSLKLPDDVTLQNINTSDFLAVAASNASRKWEVEHFEFTIQPYMTLDEFSEIQLKNQKKNKNQVLNYSGFEEIGLNKWWVIDYTTKSGTRYRCYQIIADNRRYSFYYIAPEGVFNDGMPVTIKMVESFSFLNGKKPENSITNSNVSQKQSTAVKSNTDKSINQNSLKAGTISPNVKYLDYDKLDYFFGRFAVVNKGDLQSLIDENGKLIHPFDNYGISSEADSYGGVASNINGRAQDRVTFFETKYGSLANYLPGTKGIKMYSFVKRTPNSSDYIHGYILPDGKIKWMKDILKNTGFEKVSLNQFSYDGYIITALTYGENSLPPDGRMISVKYDGARLIGKGNRNYSKALGYTNINYYLEETSWATPNDGLPDWNCGLHPARKLNYSEDKVNDIIKLREIKNKKIGFINRFGEFKIPPSFYKVGRFSEGLAFVCTLNEFGEERWGAIDTLGNLVIPYKFRSQPGRFSNGRSLVKAIGLERIEYAMINRRGEIVFTLPKNSGDTISIMSAQVNPVSEPFLYSNGYTCVSINTNARVKDNAYFVDTNGVYIPVLKKLRAHFPNGEMLYVRSGVKDGEFLFEVASNTKNGIGIADLSGSIIIDPVFTKLKLFEPESKLQYAEIGKRLNSDKSIEGYIDRSGVFQFVRRKEEAGF</sequence>
<dbReference type="Proteomes" id="UP001200145">
    <property type="component" value="Unassembled WGS sequence"/>
</dbReference>
<dbReference type="InterPro" id="IPR032774">
    <property type="entry name" value="WG_beta_rep"/>
</dbReference>
<evidence type="ECO:0000313" key="3">
    <source>
        <dbReference type="Proteomes" id="UP001200145"/>
    </source>
</evidence>
<evidence type="ECO:0000313" key="2">
    <source>
        <dbReference type="EMBL" id="MCF1713316.1"/>
    </source>
</evidence>
<reference evidence="2 3" key="1">
    <citation type="submission" date="2022-01" db="EMBL/GenBank/DDBJ databases">
        <title>Flavihumibacter sp. nov., isolated from sediment of a river.</title>
        <authorList>
            <person name="Liu H."/>
        </authorList>
    </citation>
    <scope>NUCLEOTIDE SEQUENCE [LARGE SCALE GENOMIC DNA]</scope>
    <source>
        <strain evidence="2 3">RY-1</strain>
    </source>
</reference>